<evidence type="ECO:0000313" key="1">
    <source>
        <dbReference type="EMBL" id="GAM77086.1"/>
    </source>
</evidence>
<sequence>MNFLYGNSHNQTDNFKYIDWTKLCEIVTNPEQSEFKHWEHAKANAPVIAATDATAKTKPSVISHNNMTMIRVDVDDSTFDIDDIKHNLESVLCIESYIIHSTHRAYQIDTETGEDFGPRWRVYIELSKPLTVTDWAMAQDMLSDFLDGDGCASRPQQIMYLPTRYDGDEYQFYIGSGTPYERYGMITEYCREIAEEHASDNEKTIYEPPKNPVPLVGNQVSLIDVFNQHVSVESVIRNGGYKKSGKKWKSPWSTSTAGGIIYKPKSGGERYTTYSETEQGHLGLSEGCGYDAFDMYCKINHQDNVRSALKAIGDMPEFQSVTKHNAREYMINKHNEEVEALNNG</sequence>
<proteinExistence type="predicted"/>
<comment type="caution">
    <text evidence="1">The sequence shown here is derived from an EMBL/GenBank/DDBJ whole genome shotgun (WGS) entry which is preliminary data.</text>
</comment>
<protein>
    <submittedName>
        <fullName evidence="1">Uncharacterized protein</fullName>
    </submittedName>
</protein>
<reference evidence="1 2" key="1">
    <citation type="submission" date="2015-01" db="EMBL/GenBank/DDBJ databases">
        <title>Vibrio sp. C94 JCM 19241 whole genome shotgun sequence.</title>
        <authorList>
            <person name="Sawabe T."/>
            <person name="Meirelles P."/>
            <person name="Feng G."/>
            <person name="Sayaka M."/>
            <person name="Hattori M."/>
            <person name="Ohkuma M."/>
        </authorList>
    </citation>
    <scope>NUCLEOTIDE SEQUENCE [LARGE SCALE GENOMIC DNA]</scope>
    <source>
        <strain evidence="2">JCM 19241</strain>
    </source>
</reference>
<organism evidence="1 2">
    <name type="scientific">Vibrio ishigakensis</name>
    <dbReference type="NCBI Taxonomy" id="1481914"/>
    <lineage>
        <taxon>Bacteria</taxon>
        <taxon>Pseudomonadati</taxon>
        <taxon>Pseudomonadota</taxon>
        <taxon>Gammaproteobacteria</taxon>
        <taxon>Vibrionales</taxon>
        <taxon>Vibrionaceae</taxon>
        <taxon>Vibrio</taxon>
    </lineage>
</organism>
<reference evidence="1 2" key="2">
    <citation type="submission" date="2015-01" db="EMBL/GenBank/DDBJ databases">
        <authorList>
            <consortium name="NBRP consortium"/>
            <person name="Sawabe T."/>
            <person name="Meirelles P."/>
            <person name="Feng G."/>
            <person name="Sayaka M."/>
            <person name="Hattori M."/>
            <person name="Ohkuma M."/>
        </authorList>
    </citation>
    <scope>NUCLEOTIDE SEQUENCE [LARGE SCALE GENOMIC DNA]</scope>
    <source>
        <strain evidence="2">JCM 19241</strain>
    </source>
</reference>
<dbReference type="STRING" id="1481914.JCM19241_5982"/>
<accession>A0A0B8QEQ3</accession>
<gene>
    <name evidence="1" type="ORF">JCM19241_5982</name>
</gene>
<name>A0A0B8QEQ3_9VIBR</name>
<dbReference type="AlphaFoldDB" id="A0A0B8QEQ3"/>
<evidence type="ECO:0000313" key="2">
    <source>
        <dbReference type="Proteomes" id="UP000031666"/>
    </source>
</evidence>
<dbReference type="Proteomes" id="UP000031666">
    <property type="component" value="Unassembled WGS sequence"/>
</dbReference>
<dbReference type="EMBL" id="BBSC01000007">
    <property type="protein sequence ID" value="GAM77086.1"/>
    <property type="molecule type" value="Genomic_DNA"/>
</dbReference>